<dbReference type="OrthoDB" id="7885132at2"/>
<dbReference type="Proteomes" id="UP000193307">
    <property type="component" value="Unassembled WGS sequence"/>
</dbReference>
<accession>A0A1Y5SGQ6</accession>
<gene>
    <name evidence="1" type="ORF">PAM7971_01821</name>
</gene>
<name>A0A1Y5SGQ6_9RHOB</name>
<keyword evidence="2" id="KW-1185">Reference proteome</keyword>
<evidence type="ECO:0000313" key="2">
    <source>
        <dbReference type="Proteomes" id="UP000193307"/>
    </source>
</evidence>
<dbReference type="AlphaFoldDB" id="A0A1Y5SGQ6"/>
<organism evidence="1 2">
    <name type="scientific">Pacificibacter marinus</name>
    <dbReference type="NCBI Taxonomy" id="658057"/>
    <lineage>
        <taxon>Bacteria</taxon>
        <taxon>Pseudomonadati</taxon>
        <taxon>Pseudomonadota</taxon>
        <taxon>Alphaproteobacteria</taxon>
        <taxon>Rhodobacterales</taxon>
        <taxon>Roseobacteraceae</taxon>
        <taxon>Pacificibacter</taxon>
    </lineage>
</organism>
<proteinExistence type="predicted"/>
<sequence length="76" mass="8577">MPNHATTNAERYKEALTPSCETKAAYMSEFSIDVPMVDEHGEEFTQQIDVPWTTIKEIMATISKRAETKTQKGSPQ</sequence>
<evidence type="ECO:0000313" key="1">
    <source>
        <dbReference type="EMBL" id="SLN39743.1"/>
    </source>
</evidence>
<protein>
    <submittedName>
        <fullName evidence="1">Uncharacterized protein</fullName>
    </submittedName>
</protein>
<reference evidence="1 2" key="1">
    <citation type="submission" date="2017-03" db="EMBL/GenBank/DDBJ databases">
        <authorList>
            <person name="Afonso C.L."/>
            <person name="Miller P.J."/>
            <person name="Scott M.A."/>
            <person name="Spackman E."/>
            <person name="Goraichik I."/>
            <person name="Dimitrov K.M."/>
            <person name="Suarez D.L."/>
            <person name="Swayne D.E."/>
        </authorList>
    </citation>
    <scope>NUCLEOTIDE SEQUENCE [LARGE SCALE GENOMIC DNA]</scope>
    <source>
        <strain evidence="1 2">CECT 7971</strain>
    </source>
</reference>
<dbReference type="RefSeq" id="WP_085848916.1">
    <property type="nucleotide sequence ID" value="NZ_FWFW01000004.1"/>
</dbReference>
<dbReference type="EMBL" id="FWFW01000004">
    <property type="protein sequence ID" value="SLN39743.1"/>
    <property type="molecule type" value="Genomic_DNA"/>
</dbReference>
<dbReference type="STRING" id="658057.SAMN04488032_11514"/>